<keyword evidence="4 6" id="KW-0378">Hydrolase</keyword>
<dbReference type="GO" id="GO:0006308">
    <property type="term" value="P:DNA catabolic process"/>
    <property type="evidence" value="ECO:0007669"/>
    <property type="project" value="UniProtKB-UniRule"/>
</dbReference>
<dbReference type="Pfam" id="PF02609">
    <property type="entry name" value="Exonuc_VII_S"/>
    <property type="match status" value="1"/>
</dbReference>
<dbReference type="GO" id="GO:0008855">
    <property type="term" value="F:exodeoxyribonuclease VII activity"/>
    <property type="evidence" value="ECO:0007669"/>
    <property type="project" value="UniProtKB-UniRule"/>
</dbReference>
<comment type="subunit">
    <text evidence="6">Heterooligomer composed of large and small subunits.</text>
</comment>
<comment type="catalytic activity">
    <reaction evidence="6">
        <text>Exonucleolytic cleavage in either 5'- to 3'- or 3'- to 5'-direction to yield nucleoside 5'-phosphates.</text>
        <dbReference type="EC" id="3.1.11.6"/>
    </reaction>
</comment>
<dbReference type="PANTHER" id="PTHR34137:SF1">
    <property type="entry name" value="EXODEOXYRIBONUCLEASE 7 SMALL SUBUNIT"/>
    <property type="match status" value="1"/>
</dbReference>
<reference evidence="8 9" key="1">
    <citation type="submission" date="2020-01" db="EMBL/GenBank/DDBJ databases">
        <title>Complete genome sequence of a human oral phylogroup 1 Treponema sp. strain ATCC 700766, originally isolated from periodontitis dental plaque.</title>
        <authorList>
            <person name="Chan Y."/>
            <person name="Huo Y.-B."/>
            <person name="Yu X.-L."/>
            <person name="Zeng H."/>
            <person name="Leung W.-K."/>
            <person name="Watt R.M."/>
        </authorList>
    </citation>
    <scope>NUCLEOTIDE SEQUENCE [LARGE SCALE GENOMIC DNA]</scope>
    <source>
        <strain evidence="8 9">OMZ 804</strain>
    </source>
</reference>
<keyword evidence="5 6" id="KW-0269">Exonuclease</keyword>
<comment type="function">
    <text evidence="6">Bidirectionally degrades single-stranded DNA into large acid-insoluble oligonucleotides, which are then degraded further into small acid-soluble oligonucleotides.</text>
</comment>
<evidence type="ECO:0000256" key="2">
    <source>
        <dbReference type="ARBA" id="ARBA00022490"/>
    </source>
</evidence>
<dbReference type="KEGG" id="trz:GWP43_12120"/>
<evidence type="ECO:0000256" key="7">
    <source>
        <dbReference type="SAM" id="Coils"/>
    </source>
</evidence>
<dbReference type="EMBL" id="CP048020">
    <property type="protein sequence ID" value="QHX44065.1"/>
    <property type="molecule type" value="Genomic_DNA"/>
</dbReference>
<dbReference type="PIRSF" id="PIRSF006488">
    <property type="entry name" value="Exonuc_VII_S"/>
    <property type="match status" value="1"/>
</dbReference>
<dbReference type="GO" id="GO:0005829">
    <property type="term" value="C:cytosol"/>
    <property type="evidence" value="ECO:0007669"/>
    <property type="project" value="TreeGrafter"/>
</dbReference>
<comment type="subcellular location">
    <subcellularLocation>
        <location evidence="6">Cytoplasm</location>
    </subcellularLocation>
</comment>
<dbReference type="GO" id="GO:0009318">
    <property type="term" value="C:exodeoxyribonuclease VII complex"/>
    <property type="evidence" value="ECO:0007669"/>
    <property type="project" value="UniProtKB-UniRule"/>
</dbReference>
<accession>A0A6P1Y3G4</accession>
<evidence type="ECO:0000256" key="5">
    <source>
        <dbReference type="ARBA" id="ARBA00022839"/>
    </source>
</evidence>
<name>A0A6P1Y3G4_9SPIR</name>
<gene>
    <name evidence="6 8" type="primary">xseB</name>
    <name evidence="8" type="ORF">GWP43_12120</name>
</gene>
<keyword evidence="7" id="KW-0175">Coiled coil</keyword>
<evidence type="ECO:0000256" key="4">
    <source>
        <dbReference type="ARBA" id="ARBA00022801"/>
    </source>
</evidence>
<protein>
    <recommendedName>
        <fullName evidence="6">Exodeoxyribonuclease 7 small subunit</fullName>
        <ecNumber evidence="6">3.1.11.6</ecNumber>
    </recommendedName>
    <alternativeName>
        <fullName evidence="6">Exodeoxyribonuclease VII small subunit</fullName>
        <shortName evidence="6">Exonuclease VII small subunit</shortName>
    </alternativeName>
</protein>
<dbReference type="InterPro" id="IPR003761">
    <property type="entry name" value="Exonuc_VII_S"/>
</dbReference>
<dbReference type="EC" id="3.1.11.6" evidence="6"/>
<keyword evidence="3 6" id="KW-0540">Nuclease</keyword>
<dbReference type="Proteomes" id="UP000464374">
    <property type="component" value="Chromosome"/>
</dbReference>
<dbReference type="AlphaFoldDB" id="A0A6P1Y3G4"/>
<dbReference type="InterPro" id="IPR037004">
    <property type="entry name" value="Exonuc_VII_ssu_sf"/>
</dbReference>
<dbReference type="HAMAP" id="MF_00337">
    <property type="entry name" value="Exonuc_7_S"/>
    <property type="match status" value="1"/>
</dbReference>
<comment type="similarity">
    <text evidence="1 6">Belongs to the XseB family.</text>
</comment>
<evidence type="ECO:0000313" key="8">
    <source>
        <dbReference type="EMBL" id="QHX44065.1"/>
    </source>
</evidence>
<organism evidence="8 9">
    <name type="scientific">Treponema vincentii</name>
    <dbReference type="NCBI Taxonomy" id="69710"/>
    <lineage>
        <taxon>Bacteria</taxon>
        <taxon>Pseudomonadati</taxon>
        <taxon>Spirochaetota</taxon>
        <taxon>Spirochaetia</taxon>
        <taxon>Spirochaetales</taxon>
        <taxon>Treponemataceae</taxon>
        <taxon>Treponema</taxon>
    </lineage>
</organism>
<dbReference type="NCBIfam" id="TIGR01280">
    <property type="entry name" value="xseB"/>
    <property type="match status" value="1"/>
</dbReference>
<evidence type="ECO:0000313" key="9">
    <source>
        <dbReference type="Proteomes" id="UP000464374"/>
    </source>
</evidence>
<dbReference type="Gene3D" id="1.10.287.1040">
    <property type="entry name" value="Exonuclease VII, small subunit"/>
    <property type="match status" value="1"/>
</dbReference>
<sequence>MKKFEERLTRLEEISEKIKSADLPLEEALAAFEEGIKLAKTLEKDIDKIESKVQILMNQPVQSQDKPELELFSADDI</sequence>
<keyword evidence="2 6" id="KW-0963">Cytoplasm</keyword>
<evidence type="ECO:0000256" key="1">
    <source>
        <dbReference type="ARBA" id="ARBA00009998"/>
    </source>
</evidence>
<proteinExistence type="inferred from homology"/>
<feature type="coiled-coil region" evidence="7">
    <location>
        <begin position="1"/>
        <end position="59"/>
    </location>
</feature>
<dbReference type="SUPFAM" id="SSF116842">
    <property type="entry name" value="XseB-like"/>
    <property type="match status" value="1"/>
</dbReference>
<evidence type="ECO:0000256" key="3">
    <source>
        <dbReference type="ARBA" id="ARBA00022722"/>
    </source>
</evidence>
<dbReference type="RefSeq" id="WP_162664362.1">
    <property type="nucleotide sequence ID" value="NZ_CP048020.1"/>
</dbReference>
<dbReference type="PANTHER" id="PTHR34137">
    <property type="entry name" value="EXODEOXYRIBONUCLEASE 7 SMALL SUBUNIT"/>
    <property type="match status" value="1"/>
</dbReference>
<evidence type="ECO:0000256" key="6">
    <source>
        <dbReference type="HAMAP-Rule" id="MF_00337"/>
    </source>
</evidence>